<sequence length="239" mass="25203">MLWLLFYRKLWPVLFQLHGAVACLILGVACLVSACELAWFLMCTLLVTQCPVLFQEMHVACLVSAVPCLVLGVACLVSAGDVPYLVSGVACLVSGGEVCLSCFRCGLSCFRRSLACLVSDVACLVSGVPCLVSACELAWFLVCTLLVTLPYLVSEIAVACHVSGVCTLLVTQCLSCFSIGCCGLSCFRSVHSSGDTALSCFRVVGLSCFSCSLSCFRSIIGGCGLSCFRSMSGMGIQNN</sequence>
<dbReference type="HOGENOM" id="CLU_1161319_0_0_1"/>
<dbReference type="InParanoid" id="B0DB94"/>
<dbReference type="KEGG" id="lbc:LACBIDRAFT_297475"/>
<keyword evidence="3" id="KW-1185">Reference proteome</keyword>
<evidence type="ECO:0000313" key="3">
    <source>
        <dbReference type="Proteomes" id="UP000001194"/>
    </source>
</evidence>
<organism evidence="3">
    <name type="scientific">Laccaria bicolor (strain S238N-H82 / ATCC MYA-4686)</name>
    <name type="common">Bicoloured deceiver</name>
    <name type="synonym">Laccaria laccata var. bicolor</name>
    <dbReference type="NCBI Taxonomy" id="486041"/>
    <lineage>
        <taxon>Eukaryota</taxon>
        <taxon>Fungi</taxon>
        <taxon>Dikarya</taxon>
        <taxon>Basidiomycota</taxon>
        <taxon>Agaricomycotina</taxon>
        <taxon>Agaricomycetes</taxon>
        <taxon>Agaricomycetidae</taxon>
        <taxon>Agaricales</taxon>
        <taxon>Agaricineae</taxon>
        <taxon>Hydnangiaceae</taxon>
        <taxon>Laccaria</taxon>
    </lineage>
</organism>
<evidence type="ECO:0000313" key="2">
    <source>
        <dbReference type="EMBL" id="EDR07948.1"/>
    </source>
</evidence>
<feature type="transmembrane region" description="Helical" evidence="1">
    <location>
        <begin position="59"/>
        <end position="79"/>
    </location>
</feature>
<dbReference type="AlphaFoldDB" id="B0DB94"/>
<reference evidence="2 3" key="1">
    <citation type="journal article" date="2008" name="Nature">
        <title>The genome of Laccaria bicolor provides insights into mycorrhizal symbiosis.</title>
        <authorList>
            <person name="Martin F."/>
            <person name="Aerts A."/>
            <person name="Ahren D."/>
            <person name="Brun A."/>
            <person name="Danchin E.G.J."/>
            <person name="Duchaussoy F."/>
            <person name="Gibon J."/>
            <person name="Kohler A."/>
            <person name="Lindquist E."/>
            <person name="Pereda V."/>
            <person name="Salamov A."/>
            <person name="Shapiro H.J."/>
            <person name="Wuyts J."/>
            <person name="Blaudez D."/>
            <person name="Buee M."/>
            <person name="Brokstein P."/>
            <person name="Canbaeck B."/>
            <person name="Cohen D."/>
            <person name="Courty P.E."/>
            <person name="Coutinho P.M."/>
            <person name="Delaruelle C."/>
            <person name="Detter J.C."/>
            <person name="Deveau A."/>
            <person name="DiFazio S."/>
            <person name="Duplessis S."/>
            <person name="Fraissinet-Tachet L."/>
            <person name="Lucic E."/>
            <person name="Frey-Klett P."/>
            <person name="Fourrey C."/>
            <person name="Feussner I."/>
            <person name="Gay G."/>
            <person name="Grimwood J."/>
            <person name="Hoegger P.J."/>
            <person name="Jain P."/>
            <person name="Kilaru S."/>
            <person name="Labbe J."/>
            <person name="Lin Y.C."/>
            <person name="Legue V."/>
            <person name="Le Tacon F."/>
            <person name="Marmeisse R."/>
            <person name="Melayah D."/>
            <person name="Montanini B."/>
            <person name="Muratet M."/>
            <person name="Nehls U."/>
            <person name="Niculita-Hirzel H."/>
            <person name="Oudot-Le Secq M.P."/>
            <person name="Peter M."/>
            <person name="Quesneville H."/>
            <person name="Rajashekar B."/>
            <person name="Reich M."/>
            <person name="Rouhier N."/>
            <person name="Schmutz J."/>
            <person name="Yin T."/>
            <person name="Chalot M."/>
            <person name="Henrissat B."/>
            <person name="Kuees U."/>
            <person name="Lucas S."/>
            <person name="Van de Peer Y."/>
            <person name="Podila G.K."/>
            <person name="Polle A."/>
            <person name="Pukkila P.J."/>
            <person name="Richardson P.M."/>
            <person name="Rouze P."/>
            <person name="Sanders I.R."/>
            <person name="Stajich J.E."/>
            <person name="Tunlid A."/>
            <person name="Tuskan G."/>
            <person name="Grigoriev I.V."/>
        </authorList>
    </citation>
    <scope>NUCLEOTIDE SEQUENCE [LARGE SCALE GENOMIC DNA]</scope>
    <source>
        <strain evidence="3">S238N-H82 / ATCC MYA-4686</strain>
    </source>
</reference>
<protein>
    <submittedName>
        <fullName evidence="2">Predicted protein</fullName>
    </submittedName>
</protein>
<evidence type="ECO:0000256" key="1">
    <source>
        <dbReference type="SAM" id="Phobius"/>
    </source>
</evidence>
<dbReference type="RefSeq" id="XP_001881018.1">
    <property type="nucleotide sequence ID" value="XM_001880983.1"/>
</dbReference>
<gene>
    <name evidence="2" type="ORF">LACBIDRAFT_297475</name>
</gene>
<proteinExistence type="predicted"/>
<keyword evidence="1" id="KW-0812">Transmembrane</keyword>
<dbReference type="GeneID" id="6076799"/>
<dbReference type="EMBL" id="DS547102">
    <property type="protein sequence ID" value="EDR07948.1"/>
    <property type="molecule type" value="Genomic_DNA"/>
</dbReference>
<keyword evidence="1" id="KW-0472">Membrane</keyword>
<accession>B0DB94</accession>
<keyword evidence="1" id="KW-1133">Transmembrane helix</keyword>
<feature type="transmembrane region" description="Helical" evidence="1">
    <location>
        <begin position="20"/>
        <end position="47"/>
    </location>
</feature>
<name>B0DB94_LACBS</name>
<dbReference type="Proteomes" id="UP000001194">
    <property type="component" value="Unassembled WGS sequence"/>
</dbReference>